<accession>A0A316V9E2</accession>
<organism evidence="4 5">
    <name type="scientific">Meira miltonrushii</name>
    <dbReference type="NCBI Taxonomy" id="1280837"/>
    <lineage>
        <taxon>Eukaryota</taxon>
        <taxon>Fungi</taxon>
        <taxon>Dikarya</taxon>
        <taxon>Basidiomycota</taxon>
        <taxon>Ustilaginomycotina</taxon>
        <taxon>Exobasidiomycetes</taxon>
        <taxon>Exobasidiales</taxon>
        <taxon>Brachybasidiaceae</taxon>
        <taxon>Meira</taxon>
    </lineage>
</organism>
<dbReference type="PANTHER" id="PTHR22978">
    <property type="entry name" value="B-CELL TRANSLOCATION GENE"/>
    <property type="match status" value="1"/>
</dbReference>
<name>A0A316V9E2_9BASI</name>
<evidence type="ECO:0000256" key="2">
    <source>
        <dbReference type="SAM" id="MobiDB-lite"/>
    </source>
</evidence>
<dbReference type="InterPro" id="IPR036054">
    <property type="entry name" value="BTG-like_sf"/>
</dbReference>
<sequence length="568" mass="61404">MRSEIQAAITHLCTLLSTKLDGEQTQTFCVTLHTRLEQRYSSNWFVHDGERGSANRVLLWHAHGGGEGLDGDITFALSKASSLRSFEDAFTSSFTLWIDPGCVAIRLGQGPGTFVGANHVPSSSSVKTLYGTLPTSALPTIQAMTPAPPKLALLPSTPALDTNEADTTATFENQRTSKLSLTNSLLHYRQPSWSSASHSEHLLDGHRTASSGSEGEGSEACPSLVAASSTRGDSDSELFDEGDEDDDTDSELSIQDMIDRGGFKNFDIIDDDEDEEVGDETVQHITVTKNATSNKSPTKAISVTSYDGGNVGVLGGGVRLGASKPSAPLQHKTSTQALRAKQAAAPVWHPSQQLTNSQSPALSPSNMPHGNAAAWSPYSPNSGLYSPSINTSGCPSPQYVIVDGVAVPIATKRGRARGRRSRGRGAGRAARRQAAAAAMKSQEELYGWSPLDEESSASSALGITLNPSTSVPDLESEERLMAMVRQRADQVAKDLVRRHLEQQKQQQQQQHYTPRQSATPTLTANQQPYYHHHQPQAFLPAHMMSHMQPQRHQMTNYSPVSHNAQWIH</sequence>
<proteinExistence type="inferred from homology"/>
<feature type="region of interest" description="Disordered" evidence="2">
    <location>
        <begin position="196"/>
        <end position="250"/>
    </location>
</feature>
<evidence type="ECO:0000313" key="4">
    <source>
        <dbReference type="EMBL" id="PWN34110.1"/>
    </source>
</evidence>
<feature type="region of interest" description="Disordered" evidence="2">
    <location>
        <begin position="349"/>
        <end position="368"/>
    </location>
</feature>
<feature type="domain" description="Anti-proliferative protein" evidence="3">
    <location>
        <begin position="1"/>
        <end position="110"/>
    </location>
</feature>
<dbReference type="InParanoid" id="A0A316V9E2"/>
<evidence type="ECO:0000256" key="1">
    <source>
        <dbReference type="ARBA" id="ARBA00007989"/>
    </source>
</evidence>
<dbReference type="GO" id="GO:0005737">
    <property type="term" value="C:cytoplasm"/>
    <property type="evidence" value="ECO:0007669"/>
    <property type="project" value="TreeGrafter"/>
</dbReference>
<gene>
    <name evidence="4" type="ORF">FA14DRAFT_180740</name>
</gene>
<reference evidence="4 5" key="1">
    <citation type="journal article" date="2018" name="Mol. Biol. Evol.">
        <title>Broad Genomic Sampling Reveals a Smut Pathogenic Ancestry of the Fungal Clade Ustilaginomycotina.</title>
        <authorList>
            <person name="Kijpornyongpan T."/>
            <person name="Mondo S.J."/>
            <person name="Barry K."/>
            <person name="Sandor L."/>
            <person name="Lee J."/>
            <person name="Lipzen A."/>
            <person name="Pangilinan J."/>
            <person name="LaButti K."/>
            <person name="Hainaut M."/>
            <person name="Henrissat B."/>
            <person name="Grigoriev I.V."/>
            <person name="Spatafora J.W."/>
            <person name="Aime M.C."/>
        </authorList>
    </citation>
    <scope>NUCLEOTIDE SEQUENCE [LARGE SCALE GENOMIC DNA]</scope>
    <source>
        <strain evidence="4 5">MCA 3882</strain>
    </source>
</reference>
<feature type="compositionally biased region" description="Basic and acidic residues" evidence="2">
    <location>
        <begin position="198"/>
        <end position="207"/>
    </location>
</feature>
<protein>
    <recommendedName>
        <fullName evidence="3">Anti-proliferative protein domain-containing protein</fullName>
    </recommendedName>
</protein>
<evidence type="ECO:0000259" key="3">
    <source>
        <dbReference type="SMART" id="SM00099"/>
    </source>
</evidence>
<dbReference type="SMART" id="SM00099">
    <property type="entry name" value="btg1"/>
    <property type="match status" value="1"/>
</dbReference>
<evidence type="ECO:0000313" key="5">
    <source>
        <dbReference type="Proteomes" id="UP000245771"/>
    </source>
</evidence>
<dbReference type="Pfam" id="PF07742">
    <property type="entry name" value="BTG"/>
    <property type="match status" value="1"/>
</dbReference>
<dbReference type="PANTHER" id="PTHR22978:SF22">
    <property type="entry name" value="BTG FAMILY PROTEIN"/>
    <property type="match status" value="1"/>
</dbReference>
<dbReference type="GeneID" id="37022812"/>
<dbReference type="InterPro" id="IPR002087">
    <property type="entry name" value="Anti_prolifrtn"/>
</dbReference>
<dbReference type="Gene3D" id="3.90.640.90">
    <property type="entry name" value="Anti-proliferative protein, N-terminal domain"/>
    <property type="match status" value="1"/>
</dbReference>
<feature type="compositionally biased region" description="Acidic residues" evidence="2">
    <location>
        <begin position="235"/>
        <end position="250"/>
    </location>
</feature>
<dbReference type="Proteomes" id="UP000245771">
    <property type="component" value="Unassembled WGS sequence"/>
</dbReference>
<feature type="compositionally biased region" description="Polar residues" evidence="2">
    <location>
        <begin position="350"/>
        <end position="368"/>
    </location>
</feature>
<dbReference type="EMBL" id="KZ819604">
    <property type="protein sequence ID" value="PWN34110.1"/>
    <property type="molecule type" value="Genomic_DNA"/>
</dbReference>
<dbReference type="OrthoDB" id="19928at2759"/>
<dbReference type="SUPFAM" id="SSF160696">
    <property type="entry name" value="BTG domain-like"/>
    <property type="match status" value="1"/>
</dbReference>
<dbReference type="RefSeq" id="XP_025354412.1">
    <property type="nucleotide sequence ID" value="XM_025501031.1"/>
</dbReference>
<comment type="similarity">
    <text evidence="1">Belongs to the BTG family.</text>
</comment>
<dbReference type="AlphaFoldDB" id="A0A316V9E2"/>
<dbReference type="GO" id="GO:0005634">
    <property type="term" value="C:nucleus"/>
    <property type="evidence" value="ECO:0007669"/>
    <property type="project" value="TreeGrafter"/>
</dbReference>
<dbReference type="InterPro" id="IPR033332">
    <property type="entry name" value="BTG"/>
</dbReference>
<dbReference type="STRING" id="1280837.A0A316V9E2"/>
<keyword evidence="5" id="KW-1185">Reference proteome</keyword>